<dbReference type="Gene3D" id="1.20.1290.10">
    <property type="entry name" value="AhpD-like"/>
    <property type="match status" value="1"/>
</dbReference>
<reference evidence="2 3" key="1">
    <citation type="submission" date="2023-10" db="EMBL/GenBank/DDBJ databases">
        <authorList>
            <person name="Maclean D."/>
            <person name="Macfadyen A."/>
        </authorList>
    </citation>
    <scope>NUCLEOTIDE SEQUENCE [LARGE SCALE GENOMIC DNA]</scope>
</reference>
<sequence length="253" mass="27307">MPLSKKDDSLVRLFMTACYHHWEKLPMAGRSCLETGAAHAEVQGCIRHMCVFAGYAPCLAATKTLHSAGVLQEASPGKAGGQPGSAFSLVYGKVTDRVWNTLYSIDGVLAEWIRKHAYGDIYSSPGLDLRQKQLLGSAFLAEANMHDEMFGHLLAAMRFGADEAACLAAIEIAFDLSPAVDPPYQESPVYKHAQAVISKAAYKTLKRGKSSLLGEPPLIQFEDVSCIQVPTLPESSQKSLSRISSSSGDSETK</sequence>
<keyword evidence="3" id="KW-1185">Reference proteome</keyword>
<dbReference type="InterPro" id="IPR029032">
    <property type="entry name" value="AhpD-like"/>
</dbReference>
<dbReference type="PANTHER" id="PTHR33570">
    <property type="entry name" value="4-CARBOXYMUCONOLACTONE DECARBOXYLASE FAMILY PROTEIN"/>
    <property type="match status" value="1"/>
</dbReference>
<dbReference type="AlphaFoldDB" id="A0AAV1IFZ3"/>
<name>A0AAV1IFZ3_9CHLO</name>
<protein>
    <recommendedName>
        <fullName evidence="4">Carboxymuconolactone decarboxylase-like domain-containing protein</fullName>
    </recommendedName>
</protein>
<dbReference type="InterPro" id="IPR052512">
    <property type="entry name" value="4CMD/NDH-1_regulator"/>
</dbReference>
<feature type="compositionally biased region" description="Low complexity" evidence="1">
    <location>
        <begin position="235"/>
        <end position="253"/>
    </location>
</feature>
<evidence type="ECO:0000256" key="1">
    <source>
        <dbReference type="SAM" id="MobiDB-lite"/>
    </source>
</evidence>
<evidence type="ECO:0000313" key="2">
    <source>
        <dbReference type="EMBL" id="CAK0785602.1"/>
    </source>
</evidence>
<dbReference type="SUPFAM" id="SSF69118">
    <property type="entry name" value="AhpD-like"/>
    <property type="match status" value="1"/>
</dbReference>
<organism evidence="2 3">
    <name type="scientific">Coccomyxa viridis</name>
    <dbReference type="NCBI Taxonomy" id="1274662"/>
    <lineage>
        <taxon>Eukaryota</taxon>
        <taxon>Viridiplantae</taxon>
        <taxon>Chlorophyta</taxon>
        <taxon>core chlorophytes</taxon>
        <taxon>Trebouxiophyceae</taxon>
        <taxon>Trebouxiophyceae incertae sedis</taxon>
        <taxon>Coccomyxaceae</taxon>
        <taxon>Coccomyxa</taxon>
    </lineage>
</organism>
<evidence type="ECO:0008006" key="4">
    <source>
        <dbReference type="Google" id="ProtNLM"/>
    </source>
</evidence>
<dbReference type="PANTHER" id="PTHR33570:SF2">
    <property type="entry name" value="CARBOXYMUCONOLACTONE DECARBOXYLASE-LIKE DOMAIN-CONTAINING PROTEIN"/>
    <property type="match status" value="1"/>
</dbReference>
<gene>
    <name evidence="2" type="ORF">CVIRNUC_008813</name>
</gene>
<dbReference type="EMBL" id="CAUYUE010000012">
    <property type="protein sequence ID" value="CAK0785602.1"/>
    <property type="molecule type" value="Genomic_DNA"/>
</dbReference>
<proteinExistence type="predicted"/>
<comment type="caution">
    <text evidence="2">The sequence shown here is derived from an EMBL/GenBank/DDBJ whole genome shotgun (WGS) entry which is preliminary data.</text>
</comment>
<accession>A0AAV1IFZ3</accession>
<evidence type="ECO:0000313" key="3">
    <source>
        <dbReference type="Proteomes" id="UP001314263"/>
    </source>
</evidence>
<feature type="region of interest" description="Disordered" evidence="1">
    <location>
        <begin position="232"/>
        <end position="253"/>
    </location>
</feature>
<dbReference type="Proteomes" id="UP001314263">
    <property type="component" value="Unassembled WGS sequence"/>
</dbReference>